<reference evidence="2" key="1">
    <citation type="journal article" date="2015" name="ISME J.">
        <title>Draft Genome Sequence of Streptomyces incarnatus NRRL8089, which Produces the Nucleoside Antibiotic Sinefungin.</title>
        <authorList>
            <person name="Oshima K."/>
            <person name="Hattori M."/>
            <person name="Shimizu H."/>
            <person name="Fukuda K."/>
            <person name="Nemoto M."/>
            <person name="Inagaki K."/>
            <person name="Tamura T."/>
        </authorList>
    </citation>
    <scope>NUCLEOTIDE SEQUENCE</scope>
    <source>
        <strain evidence="2">FACHB-1375</strain>
    </source>
</reference>
<dbReference type="Pfam" id="PF07862">
    <property type="entry name" value="Nif11"/>
    <property type="match status" value="1"/>
</dbReference>
<dbReference type="RefSeq" id="WP_190466141.1">
    <property type="nucleotide sequence ID" value="NZ_JACJPW010000044.1"/>
</dbReference>
<name>A0A926VHP7_9CYAN</name>
<comment type="caution">
    <text evidence="2">The sequence shown here is derived from an EMBL/GenBank/DDBJ whole genome shotgun (WGS) entry which is preliminary data.</text>
</comment>
<dbReference type="InterPro" id="IPR022516">
    <property type="entry name" value="CHP03798_Ocin"/>
</dbReference>
<evidence type="ECO:0000313" key="3">
    <source>
        <dbReference type="Proteomes" id="UP000641646"/>
    </source>
</evidence>
<organism evidence="2 3">
    <name type="scientific">Aerosakkonema funiforme FACHB-1375</name>
    <dbReference type="NCBI Taxonomy" id="2949571"/>
    <lineage>
        <taxon>Bacteria</taxon>
        <taxon>Bacillati</taxon>
        <taxon>Cyanobacteriota</taxon>
        <taxon>Cyanophyceae</taxon>
        <taxon>Oscillatoriophycideae</taxon>
        <taxon>Aerosakkonematales</taxon>
        <taxon>Aerosakkonemataceae</taxon>
        <taxon>Aerosakkonema</taxon>
    </lineage>
</organism>
<gene>
    <name evidence="2" type="ORF">H6G03_17850</name>
</gene>
<evidence type="ECO:0000259" key="1">
    <source>
        <dbReference type="Pfam" id="PF07862"/>
    </source>
</evidence>
<keyword evidence="3" id="KW-1185">Reference proteome</keyword>
<proteinExistence type="predicted"/>
<feature type="domain" description="Nif11" evidence="1">
    <location>
        <begin position="1"/>
        <end position="48"/>
    </location>
</feature>
<accession>A0A926VHP7</accession>
<dbReference type="AlphaFoldDB" id="A0A926VHP7"/>
<dbReference type="NCBIfam" id="TIGR03798">
    <property type="entry name" value="leader_Nif11"/>
    <property type="match status" value="1"/>
</dbReference>
<dbReference type="EMBL" id="JACJPW010000044">
    <property type="protein sequence ID" value="MBD2182907.1"/>
    <property type="molecule type" value="Genomic_DNA"/>
</dbReference>
<dbReference type="Proteomes" id="UP000641646">
    <property type="component" value="Unassembled WGS sequence"/>
</dbReference>
<reference evidence="2" key="2">
    <citation type="submission" date="2020-08" db="EMBL/GenBank/DDBJ databases">
        <authorList>
            <person name="Chen M."/>
            <person name="Teng W."/>
            <person name="Zhao L."/>
            <person name="Hu C."/>
            <person name="Zhou Y."/>
            <person name="Han B."/>
            <person name="Song L."/>
            <person name="Shu W."/>
        </authorList>
    </citation>
    <scope>NUCLEOTIDE SEQUENCE</scope>
    <source>
        <strain evidence="2">FACHB-1375</strain>
    </source>
</reference>
<dbReference type="InterPro" id="IPR012903">
    <property type="entry name" value="Nif11"/>
</dbReference>
<sequence length="77" mass="8661">MTQESAARFFKAIQQDEALKAKLKATKDPETFVKIAGERGYQFTVEDLHIQIEKLSPEEIASAINPGVGPRRHLLPR</sequence>
<evidence type="ECO:0000313" key="2">
    <source>
        <dbReference type="EMBL" id="MBD2182907.1"/>
    </source>
</evidence>
<protein>
    <submittedName>
        <fullName evidence="2">Nif11-like leader peptide family natural product</fullName>
    </submittedName>
</protein>